<name>A0AAW1GX50_POPJA</name>
<feature type="non-terminal residue" evidence="2">
    <location>
        <position position="72"/>
    </location>
</feature>
<dbReference type="Proteomes" id="UP001458880">
    <property type="component" value="Unassembled WGS sequence"/>
</dbReference>
<reference evidence="2 3" key="1">
    <citation type="journal article" date="2024" name="BMC Genomics">
        <title>De novo assembly and annotation of Popillia japonica's genome with initial clues to its potential as an invasive pest.</title>
        <authorList>
            <person name="Cucini C."/>
            <person name="Boschi S."/>
            <person name="Funari R."/>
            <person name="Cardaioli E."/>
            <person name="Iannotti N."/>
            <person name="Marturano G."/>
            <person name="Paoli F."/>
            <person name="Bruttini M."/>
            <person name="Carapelli A."/>
            <person name="Frati F."/>
            <person name="Nardi F."/>
        </authorList>
    </citation>
    <scope>NUCLEOTIDE SEQUENCE [LARGE SCALE GENOMIC DNA]</scope>
    <source>
        <strain evidence="2">DMR45628</strain>
    </source>
</reference>
<protein>
    <submittedName>
        <fullName evidence="2">Uncharacterized protein</fullName>
    </submittedName>
</protein>
<accession>A0AAW1GX50</accession>
<gene>
    <name evidence="2" type="ORF">QE152_g41340</name>
</gene>
<sequence length="72" mass="7864">MEAAGLKLAEAKMQKRRLIMETRNMKGRKGGVGNGSVPRRNRRDDRTAGTSSETGGTAPGHQTTTLHEEEIE</sequence>
<feature type="compositionally biased region" description="Low complexity" evidence="1">
    <location>
        <begin position="48"/>
        <end position="60"/>
    </location>
</feature>
<comment type="caution">
    <text evidence="2">The sequence shown here is derived from an EMBL/GenBank/DDBJ whole genome shotgun (WGS) entry which is preliminary data.</text>
</comment>
<evidence type="ECO:0000313" key="2">
    <source>
        <dbReference type="EMBL" id="KAK9667480.1"/>
    </source>
</evidence>
<evidence type="ECO:0000313" key="3">
    <source>
        <dbReference type="Proteomes" id="UP001458880"/>
    </source>
</evidence>
<proteinExistence type="predicted"/>
<dbReference type="AlphaFoldDB" id="A0AAW1GX50"/>
<keyword evidence="3" id="KW-1185">Reference proteome</keyword>
<feature type="region of interest" description="Disordered" evidence="1">
    <location>
        <begin position="18"/>
        <end position="72"/>
    </location>
</feature>
<dbReference type="EMBL" id="JASPKY010002948">
    <property type="protein sequence ID" value="KAK9667480.1"/>
    <property type="molecule type" value="Genomic_DNA"/>
</dbReference>
<evidence type="ECO:0000256" key="1">
    <source>
        <dbReference type="SAM" id="MobiDB-lite"/>
    </source>
</evidence>
<organism evidence="2 3">
    <name type="scientific">Popillia japonica</name>
    <name type="common">Japanese beetle</name>
    <dbReference type="NCBI Taxonomy" id="7064"/>
    <lineage>
        <taxon>Eukaryota</taxon>
        <taxon>Metazoa</taxon>
        <taxon>Ecdysozoa</taxon>
        <taxon>Arthropoda</taxon>
        <taxon>Hexapoda</taxon>
        <taxon>Insecta</taxon>
        <taxon>Pterygota</taxon>
        <taxon>Neoptera</taxon>
        <taxon>Endopterygota</taxon>
        <taxon>Coleoptera</taxon>
        <taxon>Polyphaga</taxon>
        <taxon>Scarabaeiformia</taxon>
        <taxon>Scarabaeidae</taxon>
        <taxon>Rutelinae</taxon>
        <taxon>Popillia</taxon>
    </lineage>
</organism>